<dbReference type="InterPro" id="IPR045857">
    <property type="entry name" value="O16G_dom_2"/>
</dbReference>
<evidence type="ECO:0000313" key="5">
    <source>
        <dbReference type="Proteomes" id="UP000310636"/>
    </source>
</evidence>
<dbReference type="EMBL" id="SSOB01000007">
    <property type="protein sequence ID" value="THF82185.1"/>
    <property type="molecule type" value="Genomic_DNA"/>
</dbReference>
<comment type="caution">
    <text evidence="4">The sequence shown here is derived from an EMBL/GenBank/DDBJ whole genome shotgun (WGS) entry which is preliminary data.</text>
</comment>
<evidence type="ECO:0000256" key="1">
    <source>
        <dbReference type="ARBA" id="ARBA00022801"/>
    </source>
</evidence>
<organism evidence="4 5">
    <name type="scientific">Cohnella fermenti</name>
    <dbReference type="NCBI Taxonomy" id="2565925"/>
    <lineage>
        <taxon>Bacteria</taxon>
        <taxon>Bacillati</taxon>
        <taxon>Bacillota</taxon>
        <taxon>Bacilli</taxon>
        <taxon>Bacillales</taxon>
        <taxon>Paenibacillaceae</taxon>
        <taxon>Cohnella</taxon>
    </lineage>
</organism>
<dbReference type="OrthoDB" id="9805159at2"/>
<evidence type="ECO:0000313" key="4">
    <source>
        <dbReference type="EMBL" id="THF82185.1"/>
    </source>
</evidence>
<dbReference type="PANTHER" id="PTHR10357:SF210">
    <property type="entry name" value="MALTODEXTRIN GLUCOSIDASE"/>
    <property type="match status" value="1"/>
</dbReference>
<keyword evidence="5" id="KW-1185">Reference proteome</keyword>
<reference evidence="4 5" key="1">
    <citation type="submission" date="2019-04" db="EMBL/GenBank/DDBJ databases">
        <title>Cohnella sp. nov. isolated from preserved vegetables.</title>
        <authorList>
            <person name="Lin S.-Y."/>
            <person name="Hung M.-H."/>
            <person name="Young C.-C."/>
        </authorList>
    </citation>
    <scope>NUCLEOTIDE SEQUENCE [LARGE SCALE GENOMIC DNA]</scope>
    <source>
        <strain evidence="4 5">CC-MHH1044</strain>
    </source>
</reference>
<gene>
    <name evidence="4" type="ORF">E6C55_07310</name>
</gene>
<keyword evidence="1" id="KW-0378">Hydrolase</keyword>
<feature type="domain" description="Glycosyl hydrolase family 13 catalytic" evidence="3">
    <location>
        <begin position="144"/>
        <end position="500"/>
    </location>
</feature>
<dbReference type="GO" id="GO:0005975">
    <property type="term" value="P:carbohydrate metabolic process"/>
    <property type="evidence" value="ECO:0007669"/>
    <property type="project" value="InterPro"/>
</dbReference>
<name>A0A4S4C382_9BACL</name>
<dbReference type="Proteomes" id="UP000310636">
    <property type="component" value="Unassembled WGS sequence"/>
</dbReference>
<dbReference type="PANTHER" id="PTHR10357">
    <property type="entry name" value="ALPHA-AMYLASE FAMILY MEMBER"/>
    <property type="match status" value="1"/>
</dbReference>
<dbReference type="SMART" id="SM00642">
    <property type="entry name" value="Aamy"/>
    <property type="match status" value="1"/>
</dbReference>
<dbReference type="RefSeq" id="WP_136369123.1">
    <property type="nucleotide sequence ID" value="NZ_SSOB01000007.1"/>
</dbReference>
<dbReference type="CDD" id="cd11338">
    <property type="entry name" value="AmyAc_CMD"/>
    <property type="match status" value="1"/>
</dbReference>
<dbReference type="InterPro" id="IPR006047">
    <property type="entry name" value="GH13_cat_dom"/>
</dbReference>
<accession>A0A4S4C382</accession>
<dbReference type="InterPro" id="IPR017853">
    <property type="entry name" value="GH"/>
</dbReference>
<sequence>MTASMARLYHDPALDVTLTRLDELEIRVALPPDAEDAELVLWDKYKKEEQGVRRLSLSRWAQTPELAYYRSVLRSDGPRVRYLQYIFTFKKGGQNKGGQNEVLQATGLAGEGEGERTVPFQFSYAGDRDALHRPSWINNRVWYQIFPDRFFRGEPSRDSDGIVPWQSEPDRHNFFGGDLAGIIAKLDYLERLGVNAVYLNPVFVSRSNHKYDTEDYFAVDPAFGTREDLKRLADACHERDIKLVLDLVVNHCSYYHPFFQDVVERGEASPYKDWFYLNRLPIAFGEEDYDSVGYYKWMPKLRTSNPEVQRYIYNIVSFWQEETGIDGWRIDVADEVEFRFLGELNSKVKQLNQAAYIIAEIWYDAKPMLAGRYADSVMNYELRDILLAFVADERIGSEQFHEQLVRHAHRYSLAEAAGLYNLLGSHDTERVWTRCGEDKSKLLMLLALQFMLPGMPAVYYGDEAGMAGENDPGCRAGMRWEAGLEEGDIWRETAEWARLRKGHEALLDGDVSLDHLSDVSAYMVARKGKGKELRLVFNASSRVSERSAAEIVQAGGIDPQTAKIVRCAGADRLSEAMLPWAWVLLEINDTGGFAHE</sequence>
<proteinExistence type="predicted"/>
<evidence type="ECO:0000259" key="3">
    <source>
        <dbReference type="SMART" id="SM00642"/>
    </source>
</evidence>
<dbReference type="Pfam" id="PF00128">
    <property type="entry name" value="Alpha-amylase"/>
    <property type="match status" value="1"/>
</dbReference>
<keyword evidence="2 4" id="KW-0326">Glycosidase</keyword>
<dbReference type="Gene3D" id="3.20.20.80">
    <property type="entry name" value="Glycosidases"/>
    <property type="match status" value="1"/>
</dbReference>
<dbReference type="SUPFAM" id="SSF51445">
    <property type="entry name" value="(Trans)glycosidases"/>
    <property type="match status" value="1"/>
</dbReference>
<dbReference type="AlphaFoldDB" id="A0A4S4C382"/>
<evidence type="ECO:0000256" key="2">
    <source>
        <dbReference type="ARBA" id="ARBA00023295"/>
    </source>
</evidence>
<dbReference type="GO" id="GO:0016798">
    <property type="term" value="F:hydrolase activity, acting on glycosyl bonds"/>
    <property type="evidence" value="ECO:0007669"/>
    <property type="project" value="UniProtKB-KW"/>
</dbReference>
<protein>
    <submittedName>
        <fullName evidence="4">Alpha-glycosidase</fullName>
    </submittedName>
</protein>
<dbReference type="Gene3D" id="3.90.400.10">
    <property type="entry name" value="Oligo-1,6-glucosidase, Domain 2"/>
    <property type="match status" value="1"/>
</dbReference>